<dbReference type="EMBL" id="JADYXP020000002">
    <property type="protein sequence ID" value="KAL0130563.1"/>
    <property type="molecule type" value="Genomic_DNA"/>
</dbReference>
<feature type="region of interest" description="Disordered" evidence="1">
    <location>
        <begin position="48"/>
        <end position="72"/>
    </location>
</feature>
<sequence length="162" mass="19025">MRTIRHRREEMIVGALFRLCITVFAKTPMCSDNNTEIVDSCIKIGEERRGKRKKREGKSGKKGESQEREGKKSLLQDSRNVVGIILTFAWMRVLYRRCVQPLSRPRFLFPRCEFGIPHGGCDCRPLARDVTHMPREERSMKKKERKRKKKKKSEPYCISVKI</sequence>
<comment type="caution">
    <text evidence="3">The sequence shown here is derived from an EMBL/GenBank/DDBJ whole genome shotgun (WGS) entry which is preliminary data.</text>
</comment>
<keyword evidence="2" id="KW-0732">Signal</keyword>
<feature type="compositionally biased region" description="Basic residues" evidence="1">
    <location>
        <begin position="140"/>
        <end position="152"/>
    </location>
</feature>
<feature type="signal peptide" evidence="2">
    <location>
        <begin position="1"/>
        <end position="25"/>
    </location>
</feature>
<evidence type="ECO:0000256" key="1">
    <source>
        <dbReference type="SAM" id="MobiDB-lite"/>
    </source>
</evidence>
<evidence type="ECO:0008006" key="5">
    <source>
        <dbReference type="Google" id="ProtNLM"/>
    </source>
</evidence>
<feature type="compositionally biased region" description="Basic and acidic residues" evidence="1">
    <location>
        <begin position="57"/>
        <end position="72"/>
    </location>
</feature>
<organism evidence="3 4">
    <name type="scientific">Cardiocondyla obscurior</name>
    <dbReference type="NCBI Taxonomy" id="286306"/>
    <lineage>
        <taxon>Eukaryota</taxon>
        <taxon>Metazoa</taxon>
        <taxon>Ecdysozoa</taxon>
        <taxon>Arthropoda</taxon>
        <taxon>Hexapoda</taxon>
        <taxon>Insecta</taxon>
        <taxon>Pterygota</taxon>
        <taxon>Neoptera</taxon>
        <taxon>Endopterygota</taxon>
        <taxon>Hymenoptera</taxon>
        <taxon>Apocrita</taxon>
        <taxon>Aculeata</taxon>
        <taxon>Formicoidea</taxon>
        <taxon>Formicidae</taxon>
        <taxon>Myrmicinae</taxon>
        <taxon>Cardiocondyla</taxon>
    </lineage>
</organism>
<feature type="chain" id="PRO_5043408020" description="Secreted protein" evidence="2">
    <location>
        <begin position="26"/>
        <end position="162"/>
    </location>
</feature>
<keyword evidence="4" id="KW-1185">Reference proteome</keyword>
<feature type="region of interest" description="Disordered" evidence="1">
    <location>
        <begin position="132"/>
        <end position="162"/>
    </location>
</feature>
<accession>A0AAW2GTN5</accession>
<gene>
    <name evidence="3" type="ORF">PUN28_002304</name>
</gene>
<evidence type="ECO:0000313" key="3">
    <source>
        <dbReference type="EMBL" id="KAL0130563.1"/>
    </source>
</evidence>
<dbReference type="AlphaFoldDB" id="A0AAW2GTN5"/>
<protein>
    <recommendedName>
        <fullName evidence="5">Secreted protein</fullName>
    </recommendedName>
</protein>
<dbReference type="Proteomes" id="UP001430953">
    <property type="component" value="Unassembled WGS sequence"/>
</dbReference>
<name>A0AAW2GTN5_9HYME</name>
<reference evidence="3 4" key="1">
    <citation type="submission" date="2023-03" db="EMBL/GenBank/DDBJ databases">
        <title>High recombination rates correlate with genetic variation in Cardiocondyla obscurior ants.</title>
        <authorList>
            <person name="Errbii M."/>
        </authorList>
    </citation>
    <scope>NUCLEOTIDE SEQUENCE [LARGE SCALE GENOMIC DNA]</scope>
    <source>
        <strain evidence="3">Alpha-2009</strain>
        <tissue evidence="3">Whole body</tissue>
    </source>
</reference>
<evidence type="ECO:0000313" key="4">
    <source>
        <dbReference type="Proteomes" id="UP001430953"/>
    </source>
</evidence>
<proteinExistence type="predicted"/>
<evidence type="ECO:0000256" key="2">
    <source>
        <dbReference type="SAM" id="SignalP"/>
    </source>
</evidence>